<gene>
    <name evidence="6" type="ORF">M0812_17811</name>
</gene>
<feature type="compositionally biased region" description="Low complexity" evidence="2">
    <location>
        <begin position="735"/>
        <end position="751"/>
    </location>
</feature>
<keyword evidence="1" id="KW-0862">Zinc</keyword>
<sequence length="826" mass="95471">MNKPSLVSLNLLFLACFCLFYQISQTSELSIPICNSNQNTTTVANCGDYECCYFLDGNTGSTPTYMGTCQNNCQNYYQENYCEQNCGTTTECKYSCQDKTWGCFSVGEEEGEGEEEEAQERICKSPLECGDEECITKVEFCWDCSDDSYFYLEESKIVSSWCRAPTEDSCLVNKYFFYIAVCTLGTFLIIFIILAAYSKTPFLSFRIYLAMVNWILVWTSIVFFKDTAHDTNEHSELIYYICLIAIPVLSYASGIFAYYYILKQNNNRRGPNNSRASNDEIKLSNCLIVVISPLFVFILIKAWVGYLNTKIKKQNIDRLPVLKRNLQLLMVPSLIELIPHSCFFILLIFVYKDYQIPFYIIVIASTTTLSFLITITSYDVENLELIFSRIRMKIGIFASFFVRFDRLLALLLRGVLFYYLLREFGWFIGGIIIGGLLLNRILWLKIDRYGFVTGILLFLIQFILVVPTITNVLSILPNFLFERIWPQELFLFLSDHSIIERTFILQKGRHANVIDQRLYSIFFSFKSRHCYFSFIMTFVDYLISLVIIVILRNTISKFNSEKIWLDLEIIVTLSVLVTRLLLYLLLSYAVKGKIVNKHGDDKDSIQISEIAGEIELSEYTSEDIELSRVSNNNNGFDKNKKHTHRIVFHLNSDSDTTTEDPLTISTTISSQSAPTKLPRIKKKNLKRNPIQQQQQKQQQQQNKKKKKYQQQQQNKINKYQKKQMQIQREKNYKNSSSDSHISSSSSSSSTSLPLDQEIPNIQNDKDNNNSSKKLKLCVNCNKKLYTLIGLPCRHLKVCGNCADIYFNQNCPFCSKGITHFVMLDHD</sequence>
<feature type="transmembrane region" description="Helical" evidence="3">
    <location>
        <begin position="563"/>
        <end position="586"/>
    </location>
</feature>
<feature type="transmembrane region" description="Helical" evidence="3">
    <location>
        <begin position="449"/>
        <end position="473"/>
    </location>
</feature>
<evidence type="ECO:0000256" key="2">
    <source>
        <dbReference type="SAM" id="MobiDB-lite"/>
    </source>
</evidence>
<dbReference type="GO" id="GO:0016567">
    <property type="term" value="P:protein ubiquitination"/>
    <property type="evidence" value="ECO:0007669"/>
    <property type="project" value="TreeGrafter"/>
</dbReference>
<feature type="compositionally biased region" description="Low complexity" evidence="2">
    <location>
        <begin position="690"/>
        <end position="701"/>
    </location>
</feature>
<feature type="transmembrane region" description="Helical" evidence="3">
    <location>
        <begin position="530"/>
        <end position="551"/>
    </location>
</feature>
<keyword evidence="4" id="KW-0732">Signal</keyword>
<comment type="caution">
    <text evidence="6">The sequence shown here is derived from an EMBL/GenBank/DDBJ whole genome shotgun (WGS) entry which is preliminary data.</text>
</comment>
<protein>
    <recommendedName>
        <fullName evidence="5">RING-type domain-containing protein</fullName>
    </recommendedName>
</protein>
<name>A0AAV7Z466_9EUKA</name>
<proteinExistence type="predicted"/>
<evidence type="ECO:0000313" key="7">
    <source>
        <dbReference type="Proteomes" id="UP001146793"/>
    </source>
</evidence>
<feature type="transmembrane region" description="Helical" evidence="3">
    <location>
        <begin position="283"/>
        <end position="306"/>
    </location>
</feature>
<dbReference type="PROSITE" id="PS51257">
    <property type="entry name" value="PROKAR_LIPOPROTEIN"/>
    <property type="match status" value="1"/>
</dbReference>
<dbReference type="Gene3D" id="3.30.40.10">
    <property type="entry name" value="Zinc/RING finger domain, C3HC4 (zinc finger)"/>
    <property type="match status" value="1"/>
</dbReference>
<feature type="transmembrane region" description="Helical" evidence="3">
    <location>
        <begin position="207"/>
        <end position="225"/>
    </location>
</feature>
<feature type="compositionally biased region" description="Polar residues" evidence="2">
    <location>
        <begin position="654"/>
        <end position="674"/>
    </location>
</feature>
<dbReference type="AlphaFoldDB" id="A0AAV7Z466"/>
<feature type="transmembrane region" description="Helical" evidence="3">
    <location>
        <begin position="390"/>
        <end position="412"/>
    </location>
</feature>
<feature type="signal peptide" evidence="4">
    <location>
        <begin position="1"/>
        <end position="26"/>
    </location>
</feature>
<feature type="transmembrane region" description="Helical" evidence="3">
    <location>
        <begin position="326"/>
        <end position="351"/>
    </location>
</feature>
<dbReference type="SUPFAM" id="SSF57850">
    <property type="entry name" value="RING/U-box"/>
    <property type="match status" value="1"/>
</dbReference>
<dbReference type="PANTHER" id="PTHR22696">
    <property type="entry name" value="E3 UBIQUITIN-PROTEIN LIGASE RNF26"/>
    <property type="match status" value="1"/>
</dbReference>
<dbReference type="PANTHER" id="PTHR22696:SF1">
    <property type="entry name" value="E3 UBIQUITIN-PROTEIN LIGASE RNF26"/>
    <property type="match status" value="1"/>
</dbReference>
<feature type="domain" description="RING-type" evidence="5">
    <location>
        <begin position="777"/>
        <end position="814"/>
    </location>
</feature>
<dbReference type="GO" id="GO:0061630">
    <property type="term" value="F:ubiquitin protein ligase activity"/>
    <property type="evidence" value="ECO:0007669"/>
    <property type="project" value="TreeGrafter"/>
</dbReference>
<dbReference type="InterPro" id="IPR013083">
    <property type="entry name" value="Znf_RING/FYVE/PHD"/>
</dbReference>
<feature type="region of interest" description="Disordered" evidence="2">
    <location>
        <begin position="654"/>
        <end position="768"/>
    </location>
</feature>
<dbReference type="PROSITE" id="PS50089">
    <property type="entry name" value="ZF_RING_2"/>
    <property type="match status" value="1"/>
</dbReference>
<dbReference type="GO" id="GO:0008270">
    <property type="term" value="F:zinc ion binding"/>
    <property type="evidence" value="ECO:0007669"/>
    <property type="project" value="UniProtKB-KW"/>
</dbReference>
<feature type="chain" id="PRO_5043462572" description="RING-type domain-containing protein" evidence="4">
    <location>
        <begin position="27"/>
        <end position="826"/>
    </location>
</feature>
<keyword evidence="1" id="KW-0863">Zinc-finger</keyword>
<evidence type="ECO:0000256" key="4">
    <source>
        <dbReference type="SAM" id="SignalP"/>
    </source>
</evidence>
<evidence type="ECO:0000256" key="3">
    <source>
        <dbReference type="SAM" id="Phobius"/>
    </source>
</evidence>
<feature type="transmembrane region" description="Helical" evidence="3">
    <location>
        <begin position="424"/>
        <end position="443"/>
    </location>
</feature>
<keyword evidence="1" id="KW-0479">Metal-binding</keyword>
<dbReference type="InterPro" id="IPR001841">
    <property type="entry name" value="Znf_RING"/>
</dbReference>
<feature type="compositionally biased region" description="Low complexity" evidence="2">
    <location>
        <begin position="709"/>
        <end position="726"/>
    </location>
</feature>
<feature type="transmembrane region" description="Helical" evidence="3">
    <location>
        <begin position="175"/>
        <end position="195"/>
    </location>
</feature>
<keyword evidence="3" id="KW-0812">Transmembrane</keyword>
<dbReference type="Pfam" id="PF13920">
    <property type="entry name" value="zf-C3HC4_3"/>
    <property type="match status" value="1"/>
</dbReference>
<reference evidence="6" key="1">
    <citation type="submission" date="2022-08" db="EMBL/GenBank/DDBJ databases">
        <title>Novel sulphate-reducing endosymbionts in the free-living metamonad Anaeramoeba.</title>
        <authorList>
            <person name="Jerlstrom-Hultqvist J."/>
            <person name="Cepicka I."/>
            <person name="Gallot-Lavallee L."/>
            <person name="Salas-Leiva D."/>
            <person name="Curtis B.A."/>
            <person name="Zahonova K."/>
            <person name="Pipaliya S."/>
            <person name="Dacks J."/>
            <person name="Roger A.J."/>
        </authorList>
    </citation>
    <scope>NUCLEOTIDE SEQUENCE</scope>
    <source>
        <strain evidence="6">Busselton2</strain>
    </source>
</reference>
<accession>A0AAV7Z466</accession>
<evidence type="ECO:0000256" key="1">
    <source>
        <dbReference type="PROSITE-ProRule" id="PRU00175"/>
    </source>
</evidence>
<keyword evidence="3" id="KW-1133">Transmembrane helix</keyword>
<dbReference type="Proteomes" id="UP001146793">
    <property type="component" value="Unassembled WGS sequence"/>
</dbReference>
<feature type="transmembrane region" description="Helical" evidence="3">
    <location>
        <begin position="358"/>
        <end position="378"/>
    </location>
</feature>
<evidence type="ECO:0000259" key="5">
    <source>
        <dbReference type="PROSITE" id="PS50089"/>
    </source>
</evidence>
<feature type="transmembrane region" description="Helical" evidence="3">
    <location>
        <begin position="237"/>
        <end position="262"/>
    </location>
</feature>
<keyword evidence="3" id="KW-0472">Membrane</keyword>
<organism evidence="6 7">
    <name type="scientific">Anaeramoeba flamelloides</name>
    <dbReference type="NCBI Taxonomy" id="1746091"/>
    <lineage>
        <taxon>Eukaryota</taxon>
        <taxon>Metamonada</taxon>
        <taxon>Anaeramoebidae</taxon>
        <taxon>Anaeramoeba</taxon>
    </lineage>
</organism>
<dbReference type="GO" id="GO:0006511">
    <property type="term" value="P:ubiquitin-dependent protein catabolic process"/>
    <property type="evidence" value="ECO:0007669"/>
    <property type="project" value="TreeGrafter"/>
</dbReference>
<dbReference type="EMBL" id="JANTQA010000036">
    <property type="protein sequence ID" value="KAJ3435772.1"/>
    <property type="molecule type" value="Genomic_DNA"/>
</dbReference>
<evidence type="ECO:0000313" key="6">
    <source>
        <dbReference type="EMBL" id="KAJ3435772.1"/>
    </source>
</evidence>